<feature type="binding site" evidence="8">
    <location>
        <position position="509"/>
    </location>
    <ligand>
        <name>Mn(2+)</name>
        <dbReference type="ChEBI" id="CHEBI:29035"/>
    </ligand>
</feature>
<dbReference type="AlphaFoldDB" id="A0AAJ6BHI5"/>
<feature type="binding site" evidence="8">
    <location>
        <position position="288"/>
    </location>
    <ligand>
        <name>Mn(2+)</name>
        <dbReference type="ChEBI" id="CHEBI:29035"/>
    </ligand>
</feature>
<evidence type="ECO:0000256" key="5">
    <source>
        <dbReference type="ARBA" id="ARBA00023136"/>
    </source>
</evidence>
<dbReference type="GO" id="GO:0046872">
    <property type="term" value="F:metal ion binding"/>
    <property type="evidence" value="ECO:0007669"/>
    <property type="project" value="UniProtKB-KW"/>
</dbReference>
<keyword evidence="5 9" id="KW-0472">Membrane</keyword>
<feature type="binding site" evidence="8">
    <location>
        <position position="328"/>
    </location>
    <ligand>
        <name>Mn(2+)</name>
        <dbReference type="ChEBI" id="CHEBI:29035"/>
    </ligand>
</feature>
<dbReference type="InterPro" id="IPR050448">
    <property type="entry name" value="OpgB/LTA_synthase_biosynth"/>
</dbReference>
<evidence type="ECO:0000256" key="1">
    <source>
        <dbReference type="ARBA" id="ARBA00004651"/>
    </source>
</evidence>
<dbReference type="InterPro" id="IPR012160">
    <property type="entry name" value="LtaS-like"/>
</dbReference>
<keyword evidence="2" id="KW-1003">Cell membrane</keyword>
<evidence type="ECO:0000256" key="8">
    <source>
        <dbReference type="PIRSR" id="PIRSR005091-3"/>
    </source>
</evidence>
<evidence type="ECO:0000256" key="2">
    <source>
        <dbReference type="ARBA" id="ARBA00022475"/>
    </source>
</evidence>
<gene>
    <name evidence="11" type="ORF">P0Y53_22200</name>
</gene>
<dbReference type="CDD" id="cd16015">
    <property type="entry name" value="LTA_synthase"/>
    <property type="match status" value="1"/>
</dbReference>
<feature type="transmembrane region" description="Helical" evidence="9">
    <location>
        <begin position="12"/>
        <end position="37"/>
    </location>
</feature>
<dbReference type="GO" id="GO:0016787">
    <property type="term" value="F:hydrolase activity"/>
    <property type="evidence" value="ECO:0007669"/>
    <property type="project" value="UniProtKB-KW"/>
</dbReference>
<dbReference type="Gene3D" id="3.40.720.10">
    <property type="entry name" value="Alkaline Phosphatase, subunit A"/>
    <property type="match status" value="1"/>
</dbReference>
<feature type="transmembrane region" description="Helical" evidence="9">
    <location>
        <begin position="143"/>
        <end position="161"/>
    </location>
</feature>
<evidence type="ECO:0000256" key="9">
    <source>
        <dbReference type="SAM" id="Phobius"/>
    </source>
</evidence>
<feature type="transmembrane region" description="Helical" evidence="9">
    <location>
        <begin position="181"/>
        <end position="199"/>
    </location>
</feature>
<evidence type="ECO:0000256" key="6">
    <source>
        <dbReference type="PIRSR" id="PIRSR005091-1"/>
    </source>
</evidence>
<dbReference type="Proteomes" id="UP001220610">
    <property type="component" value="Chromosome"/>
</dbReference>
<reference evidence="11" key="1">
    <citation type="submission" date="2023-03" db="EMBL/GenBank/DDBJ databases">
        <title>Andean soil-derived lignocellulolytic bacterial consortium as a source of novel taxa and putative plastic-active enzymes.</title>
        <authorList>
            <person name="Diaz-Garcia L."/>
            <person name="Chuvochina M."/>
            <person name="Feuerriegel G."/>
            <person name="Bunk B."/>
            <person name="Sproer C."/>
            <person name="Streit W.R."/>
            <person name="Rodriguez L.M."/>
            <person name="Overmann J."/>
            <person name="Jimenez D.J."/>
        </authorList>
    </citation>
    <scope>NUCLEOTIDE SEQUENCE</scope>
    <source>
        <strain evidence="11">MAG 7</strain>
    </source>
</reference>
<evidence type="ECO:0000313" key="11">
    <source>
        <dbReference type="EMBL" id="WEK35211.1"/>
    </source>
</evidence>
<name>A0AAJ6BHI5_9BACT</name>
<keyword evidence="4 9" id="KW-1133">Transmembrane helix</keyword>
<keyword evidence="11" id="KW-0378">Hydrolase</keyword>
<keyword evidence="7" id="KW-0464">Manganese</keyword>
<dbReference type="GO" id="GO:0005886">
    <property type="term" value="C:plasma membrane"/>
    <property type="evidence" value="ECO:0007669"/>
    <property type="project" value="UniProtKB-SubCell"/>
</dbReference>
<organism evidence="11 12">
    <name type="scientific">Candidatus Pseudobacter hemicellulosilyticus</name>
    <dbReference type="NCBI Taxonomy" id="3121375"/>
    <lineage>
        <taxon>Bacteria</taxon>
        <taxon>Pseudomonadati</taxon>
        <taxon>Bacteroidota</taxon>
        <taxon>Chitinophagia</taxon>
        <taxon>Chitinophagales</taxon>
        <taxon>Chitinophagaceae</taxon>
        <taxon>Pseudobacter</taxon>
    </lineage>
</organism>
<feature type="transmembrane region" description="Helical" evidence="9">
    <location>
        <begin position="90"/>
        <end position="114"/>
    </location>
</feature>
<dbReference type="EMBL" id="CP119311">
    <property type="protein sequence ID" value="WEK35211.1"/>
    <property type="molecule type" value="Genomic_DNA"/>
</dbReference>
<keyword evidence="7" id="KW-0479">Metal-binding</keyword>
<feature type="binding site" evidence="7">
    <location>
        <position position="441"/>
    </location>
    <ligand>
        <name>substrate</name>
    </ligand>
</feature>
<feature type="active site" evidence="6">
    <location>
        <position position="328"/>
    </location>
</feature>
<sequence>MKQLLRRLPALVRWVLTVGLVFLLLFTLMRLGLFLYFNKQGYTLGGLPDAFWLGLRFDLRTISIVLLALLVLGSLPWLHPFDSRYGRRIWNILLGLTSFAALFFFVVDFAHYAYLVQRLNASVLNYLEDAGISMGMVWQSYPVLRLTLGLILGSFLISWFIRLGWRRISKDRVAVTRKSRVISFIVGFLLLGGLIFGKIDQYPLRWSDAFSLGSDYKANLALNPFESFFNTLKFRGTKYDVAKVKQSYPLIGQTYNFPTGDTLDFARVVAPRPGALTSRPNIILVICESFSAYKSSMWGNPLNTTPFFDSLCRNGIFFDHCFTPSYGTARGIWSTLTGMPDVEVPKTSSRNPAAVDQHIIINDFADYERLYLIGGSTSWANIRGLLTNNIHDLKLYEEKDYDVPRIDVWGISDKNLFLQANKILAQQTKPFFAVIQTADNHRPYSIPEEDLDRFKRVNVPEDSLKRYGFESLPELNAFRYTDFSYQQFMEAARKEKYYENTVFVFVGDHGIPGNAARMFPDAWTEQRLTAEHVPLLFYAPALLAPKRVSAICSQMDVLPTIAGLSNITYINSSLGKDLLDSASRHFAFIFDPDYSMAGVIRDSLFYRRQLKTNKEELVSVVANTPPAKDSSTEAARKELRQLTDAIYETSKYLLQNNRKKIR</sequence>
<proteinExistence type="predicted"/>
<dbReference type="Pfam" id="PF00884">
    <property type="entry name" value="Sulfatase"/>
    <property type="match status" value="1"/>
</dbReference>
<dbReference type="PIRSF" id="PIRSF005091">
    <property type="entry name" value="Mmb_sulf_HI1246"/>
    <property type="match status" value="1"/>
</dbReference>
<protein>
    <submittedName>
        <fullName evidence="11">Sulfatase-like hydrolase/transferase</fullName>
    </submittedName>
</protein>
<dbReference type="InterPro" id="IPR017850">
    <property type="entry name" value="Alkaline_phosphatase_core_sf"/>
</dbReference>
<dbReference type="PANTHER" id="PTHR47371:SF3">
    <property type="entry name" value="PHOSPHOGLYCEROL TRANSFERASE I"/>
    <property type="match status" value="1"/>
</dbReference>
<evidence type="ECO:0000256" key="4">
    <source>
        <dbReference type="ARBA" id="ARBA00022989"/>
    </source>
</evidence>
<dbReference type="PANTHER" id="PTHR47371">
    <property type="entry name" value="LIPOTEICHOIC ACID SYNTHASE"/>
    <property type="match status" value="1"/>
</dbReference>
<evidence type="ECO:0000313" key="12">
    <source>
        <dbReference type="Proteomes" id="UP001220610"/>
    </source>
</evidence>
<dbReference type="SUPFAM" id="SSF53649">
    <property type="entry name" value="Alkaline phosphatase-like"/>
    <property type="match status" value="1"/>
</dbReference>
<keyword evidence="3 9" id="KW-0812">Transmembrane</keyword>
<feature type="transmembrane region" description="Helical" evidence="9">
    <location>
        <begin position="57"/>
        <end position="78"/>
    </location>
</feature>
<comment type="subcellular location">
    <subcellularLocation>
        <location evidence="1">Cell membrane</location>
        <topology evidence="1">Multi-pass membrane protein</topology>
    </subcellularLocation>
</comment>
<evidence type="ECO:0000259" key="10">
    <source>
        <dbReference type="Pfam" id="PF00884"/>
    </source>
</evidence>
<evidence type="ECO:0000256" key="7">
    <source>
        <dbReference type="PIRSR" id="PIRSR005091-2"/>
    </source>
</evidence>
<feature type="binding site" evidence="8">
    <location>
        <position position="508"/>
    </location>
    <ligand>
        <name>Mn(2+)</name>
        <dbReference type="ChEBI" id="CHEBI:29035"/>
    </ligand>
</feature>
<accession>A0AAJ6BHI5</accession>
<evidence type="ECO:0000256" key="3">
    <source>
        <dbReference type="ARBA" id="ARBA00022692"/>
    </source>
</evidence>
<feature type="domain" description="Sulfatase N-terminal" evidence="10">
    <location>
        <begin position="280"/>
        <end position="566"/>
    </location>
</feature>
<dbReference type="InterPro" id="IPR000917">
    <property type="entry name" value="Sulfatase_N"/>
</dbReference>